<reference evidence="8 9" key="1">
    <citation type="submission" date="2020-08" db="EMBL/GenBank/DDBJ databases">
        <title>Genomic Encyclopedia of Type Strains, Phase IV (KMG-IV): sequencing the most valuable type-strain genomes for metagenomic binning, comparative biology and taxonomic classification.</title>
        <authorList>
            <person name="Goeker M."/>
        </authorList>
    </citation>
    <scope>NUCLEOTIDE SEQUENCE [LARGE SCALE GENOMIC DNA]</scope>
    <source>
        <strain evidence="8 9">DSM 22071</strain>
    </source>
</reference>
<keyword evidence="9" id="KW-1185">Reference proteome</keyword>
<keyword evidence="6" id="KW-0804">Transcription</keyword>
<evidence type="ECO:0000256" key="6">
    <source>
        <dbReference type="ARBA" id="ARBA00023163"/>
    </source>
</evidence>
<keyword evidence="5" id="KW-0238">DNA-binding</keyword>
<dbReference type="PANTHER" id="PTHR33202:SF8">
    <property type="entry name" value="PEROXIDE-RESPONSIVE REPRESSOR PERR"/>
    <property type="match status" value="1"/>
</dbReference>
<evidence type="ECO:0000256" key="5">
    <source>
        <dbReference type="ARBA" id="ARBA00023125"/>
    </source>
</evidence>
<dbReference type="GO" id="GO:0008270">
    <property type="term" value="F:zinc ion binding"/>
    <property type="evidence" value="ECO:0007669"/>
    <property type="project" value="TreeGrafter"/>
</dbReference>
<dbReference type="InterPro" id="IPR036388">
    <property type="entry name" value="WH-like_DNA-bd_sf"/>
</dbReference>
<dbReference type="GO" id="GO:0003700">
    <property type="term" value="F:DNA-binding transcription factor activity"/>
    <property type="evidence" value="ECO:0007669"/>
    <property type="project" value="InterPro"/>
</dbReference>
<comment type="caution">
    <text evidence="8">The sequence shown here is derived from an EMBL/GenBank/DDBJ whole genome shotgun (WGS) entry which is preliminary data.</text>
</comment>
<dbReference type="Pfam" id="PF01475">
    <property type="entry name" value="FUR"/>
    <property type="match status" value="1"/>
</dbReference>
<dbReference type="Proteomes" id="UP000528322">
    <property type="component" value="Unassembled WGS sequence"/>
</dbReference>
<protein>
    <submittedName>
        <fullName evidence="8">Fur family peroxide stress response transcriptional regulator</fullName>
    </submittedName>
</protein>
<evidence type="ECO:0000256" key="1">
    <source>
        <dbReference type="ARBA" id="ARBA00007957"/>
    </source>
</evidence>
<sequence length="154" mass="17621">MQNSTDEVQQKVEYFSTVVRDAGVKVTHQRLEIFREIVTHSGHPDVETIHQGVRQRIPTVSLDTVYRTLWMLLDLGLIATLGSPRERTRFDANTRPHHHFICKRCGIARDFYSVECDQITIPPEVHTMGSVEKTQVEIQGVCHQCNKVNSLPSK</sequence>
<evidence type="ECO:0000313" key="9">
    <source>
        <dbReference type="Proteomes" id="UP000528322"/>
    </source>
</evidence>
<evidence type="ECO:0000256" key="3">
    <source>
        <dbReference type="ARBA" id="ARBA00022833"/>
    </source>
</evidence>
<dbReference type="PANTHER" id="PTHR33202">
    <property type="entry name" value="ZINC UPTAKE REGULATION PROTEIN"/>
    <property type="match status" value="1"/>
</dbReference>
<dbReference type="AlphaFoldDB" id="A0A7W8DHG4"/>
<comment type="similarity">
    <text evidence="1">Belongs to the Fur family.</text>
</comment>
<proteinExistence type="inferred from homology"/>
<dbReference type="CDD" id="cd07153">
    <property type="entry name" value="Fur_like"/>
    <property type="match status" value="1"/>
</dbReference>
<feature type="binding site" evidence="7">
    <location>
        <position position="145"/>
    </location>
    <ligand>
        <name>Zn(2+)</name>
        <dbReference type="ChEBI" id="CHEBI:29105"/>
    </ligand>
</feature>
<evidence type="ECO:0000256" key="7">
    <source>
        <dbReference type="PIRSR" id="PIRSR602481-1"/>
    </source>
</evidence>
<dbReference type="Gene3D" id="3.30.1490.190">
    <property type="match status" value="1"/>
</dbReference>
<dbReference type="Gene3D" id="1.10.10.10">
    <property type="entry name" value="Winged helix-like DNA-binding domain superfamily/Winged helix DNA-binding domain"/>
    <property type="match status" value="1"/>
</dbReference>
<dbReference type="GO" id="GO:0045892">
    <property type="term" value="P:negative regulation of DNA-templated transcription"/>
    <property type="evidence" value="ECO:0007669"/>
    <property type="project" value="TreeGrafter"/>
</dbReference>
<evidence type="ECO:0000313" key="8">
    <source>
        <dbReference type="EMBL" id="MBB5022352.1"/>
    </source>
</evidence>
<comment type="cofactor">
    <cofactor evidence="7">
        <name>Zn(2+)</name>
        <dbReference type="ChEBI" id="CHEBI:29105"/>
    </cofactor>
    <text evidence="7">Binds 1 zinc ion per subunit.</text>
</comment>
<feature type="binding site" evidence="7">
    <location>
        <position position="102"/>
    </location>
    <ligand>
        <name>Zn(2+)</name>
        <dbReference type="ChEBI" id="CHEBI:29105"/>
    </ligand>
</feature>
<organism evidence="8 9">
    <name type="scientific">Desulfurispira natronophila</name>
    <dbReference type="NCBI Taxonomy" id="682562"/>
    <lineage>
        <taxon>Bacteria</taxon>
        <taxon>Pseudomonadati</taxon>
        <taxon>Chrysiogenota</taxon>
        <taxon>Chrysiogenia</taxon>
        <taxon>Chrysiogenales</taxon>
        <taxon>Chrysiogenaceae</taxon>
        <taxon>Desulfurispira</taxon>
    </lineage>
</organism>
<keyword evidence="7" id="KW-0479">Metal-binding</keyword>
<dbReference type="EMBL" id="JACHID010000010">
    <property type="protein sequence ID" value="MBB5022352.1"/>
    <property type="molecule type" value="Genomic_DNA"/>
</dbReference>
<keyword evidence="3 7" id="KW-0862">Zinc</keyword>
<dbReference type="InterPro" id="IPR043135">
    <property type="entry name" value="Fur_C"/>
</dbReference>
<dbReference type="GO" id="GO:1900376">
    <property type="term" value="P:regulation of secondary metabolite biosynthetic process"/>
    <property type="evidence" value="ECO:0007669"/>
    <property type="project" value="TreeGrafter"/>
</dbReference>
<dbReference type="SUPFAM" id="SSF46785">
    <property type="entry name" value="Winged helix' DNA-binding domain"/>
    <property type="match status" value="1"/>
</dbReference>
<name>A0A7W8DHG4_9BACT</name>
<keyword evidence="2" id="KW-0678">Repressor</keyword>
<dbReference type="GO" id="GO:0000976">
    <property type="term" value="F:transcription cis-regulatory region binding"/>
    <property type="evidence" value="ECO:0007669"/>
    <property type="project" value="TreeGrafter"/>
</dbReference>
<gene>
    <name evidence="8" type="ORF">HNR37_001687</name>
</gene>
<accession>A0A7W8DHG4</accession>
<feature type="binding site" evidence="7">
    <location>
        <position position="142"/>
    </location>
    <ligand>
        <name>Zn(2+)</name>
        <dbReference type="ChEBI" id="CHEBI:29105"/>
    </ligand>
</feature>
<dbReference type="RefSeq" id="WP_221270468.1">
    <property type="nucleotide sequence ID" value="NZ_JACHID010000010.1"/>
</dbReference>
<keyword evidence="4" id="KW-0805">Transcription regulation</keyword>
<dbReference type="InterPro" id="IPR002481">
    <property type="entry name" value="FUR"/>
</dbReference>
<evidence type="ECO:0000256" key="4">
    <source>
        <dbReference type="ARBA" id="ARBA00023015"/>
    </source>
</evidence>
<evidence type="ECO:0000256" key="2">
    <source>
        <dbReference type="ARBA" id="ARBA00022491"/>
    </source>
</evidence>
<dbReference type="InterPro" id="IPR036390">
    <property type="entry name" value="WH_DNA-bd_sf"/>
</dbReference>
<feature type="binding site" evidence="7">
    <location>
        <position position="105"/>
    </location>
    <ligand>
        <name>Zn(2+)</name>
        <dbReference type="ChEBI" id="CHEBI:29105"/>
    </ligand>
</feature>